<dbReference type="AlphaFoldDB" id="A0A0G4FWK7"/>
<dbReference type="EMBL" id="CDMZ01000693">
    <property type="protein sequence ID" value="CEM19603.1"/>
    <property type="molecule type" value="Genomic_DNA"/>
</dbReference>
<keyword evidence="3" id="KW-0677">Repeat</keyword>
<keyword evidence="2" id="KW-0433">Leucine-rich repeat</keyword>
<dbReference type="GO" id="GO:0005096">
    <property type="term" value="F:GTPase activator activity"/>
    <property type="evidence" value="ECO:0007669"/>
    <property type="project" value="UniProtKB-KW"/>
</dbReference>
<feature type="region of interest" description="Disordered" evidence="4">
    <location>
        <begin position="1"/>
        <end position="30"/>
    </location>
</feature>
<dbReference type="PANTHER" id="PTHR24113:SF12">
    <property type="entry name" value="RAN GTPASE-ACTIVATING PROTEIN 1"/>
    <property type="match status" value="1"/>
</dbReference>
<dbReference type="VEuPathDB" id="CryptoDB:Cvel_19141"/>
<evidence type="ECO:0000256" key="3">
    <source>
        <dbReference type="ARBA" id="ARBA00022737"/>
    </source>
</evidence>
<feature type="region of interest" description="Disordered" evidence="4">
    <location>
        <begin position="944"/>
        <end position="976"/>
    </location>
</feature>
<name>A0A0G4FWK7_9ALVE</name>
<reference evidence="5" key="1">
    <citation type="submission" date="2014-11" db="EMBL/GenBank/DDBJ databases">
        <authorList>
            <person name="Otto D Thomas"/>
            <person name="Naeem Raeece"/>
        </authorList>
    </citation>
    <scope>NUCLEOTIDE SEQUENCE</scope>
</reference>
<evidence type="ECO:0000256" key="1">
    <source>
        <dbReference type="ARBA" id="ARBA00022468"/>
    </source>
</evidence>
<gene>
    <name evidence="5" type="ORF">Cvel_19141</name>
</gene>
<dbReference type="InterPro" id="IPR032675">
    <property type="entry name" value="LRR_dom_sf"/>
</dbReference>
<feature type="compositionally biased region" description="Gly residues" evidence="4">
    <location>
        <begin position="966"/>
        <end position="976"/>
    </location>
</feature>
<sequence length="976" mass="103524">MSERTTATQGRFLTGEDESRHPSQGVGGGGGSVEAAVPVLSSLFCHAVNPQLVSLLASNQLGYGLAWLILFFIKTRRLRESLTTLDLSEFSLGSRKLSLLLRFLPPDPSPSPLTTLTCGSRTCRGAPLSVVSAFLQRLRQGDGGGCAVHLETLNLAKCELRDVAGGIILSSLPSTLRCLDLSGNKLHRDCMGTLSAVLSSGWLSSLLTLDVSDNPLGPSGVSALSRALSASSASASPACPGDPLPLETLKLKRTFARAEGVRALSNALKAKRLTGLQSVDLGCNDLRSEGLKSLASAADAGGLPRMKSLFLNENFIAYDYMLTVDTGGLLQLFSSFHLTELEELDISDNSLRGDMGRFCSEAIAAGRLPKLKSLRHSGSSWFNVPGITALAQGMRGGQTAPLEVLDIVYSIVGGGGLGVLAEGVRESKFACLEELKVESLIGTSPSSFSAMGELGKALGSGCVSGLKGLSLTWFEQGDKGVSGIAEGLGAGGLPVLERLTLRSSNEAGEGCRTLGRVLSGEGRRRLPSLRQLILDWDGDESLGSVCEGLSSGSLPSSVAVVLIISSRKPEIAERGDRAVMALAAAIRSGKILGLQKVFFKSRLDLSRQTGRVFGEALTHADVTLASLEELSFRAAIFSGQKQQQREGMGELLAGIVEGRHSLPSLQTLRTIWSHFSPFHICVDEVGARAVASGIREAKFPSLKCFHLDCRDVLLEGLQPLALALASPHVSALRSLSIELGTPQEEASPAGVGLFSVALASGYLRALEELFIEENYGIDAARALFAGLGSGKLSCLRRLDLRHFFLDAQRVRELAQVLDARRLPSLQNLELARLNYTYGSFDAQPGIGDEGLRALVETWMERPPPPLEFLGLRANAFTDQAAQSLMLLLGSGRLRFLLLVDLGANAFSDQMRRQLRTAFPCVNAAADPGSRLFFLPEFLSEADSRCNTTPSHPPLSSGSLASADTPLGGGFGSSLPI</sequence>
<dbReference type="Pfam" id="PF13516">
    <property type="entry name" value="LRR_6"/>
    <property type="match status" value="2"/>
</dbReference>
<feature type="compositionally biased region" description="Polar residues" evidence="4">
    <location>
        <begin position="1"/>
        <end position="11"/>
    </location>
</feature>
<dbReference type="PhylomeDB" id="A0A0G4FWK7"/>
<evidence type="ECO:0000256" key="4">
    <source>
        <dbReference type="SAM" id="MobiDB-lite"/>
    </source>
</evidence>
<dbReference type="SUPFAM" id="SSF52047">
    <property type="entry name" value="RNI-like"/>
    <property type="match status" value="2"/>
</dbReference>
<keyword evidence="1" id="KW-0343">GTPase activation</keyword>
<dbReference type="GO" id="GO:0005634">
    <property type="term" value="C:nucleus"/>
    <property type="evidence" value="ECO:0007669"/>
    <property type="project" value="TreeGrafter"/>
</dbReference>
<dbReference type="InterPro" id="IPR027038">
    <property type="entry name" value="RanGap"/>
</dbReference>
<organism evidence="5">
    <name type="scientific">Chromera velia CCMP2878</name>
    <dbReference type="NCBI Taxonomy" id="1169474"/>
    <lineage>
        <taxon>Eukaryota</taxon>
        <taxon>Sar</taxon>
        <taxon>Alveolata</taxon>
        <taxon>Colpodellida</taxon>
        <taxon>Chromeraceae</taxon>
        <taxon>Chromera</taxon>
    </lineage>
</organism>
<protein>
    <submittedName>
        <fullName evidence="5">Uncharacterized protein</fullName>
    </submittedName>
</protein>
<dbReference type="PANTHER" id="PTHR24113">
    <property type="entry name" value="RAN GTPASE-ACTIVATING PROTEIN 1"/>
    <property type="match status" value="1"/>
</dbReference>
<feature type="compositionally biased region" description="Polar residues" evidence="4">
    <location>
        <begin position="944"/>
        <end position="961"/>
    </location>
</feature>
<dbReference type="InterPro" id="IPR001611">
    <property type="entry name" value="Leu-rich_rpt"/>
</dbReference>
<dbReference type="GO" id="GO:0005829">
    <property type="term" value="C:cytosol"/>
    <property type="evidence" value="ECO:0007669"/>
    <property type="project" value="TreeGrafter"/>
</dbReference>
<proteinExistence type="predicted"/>
<dbReference type="GO" id="GO:0006913">
    <property type="term" value="P:nucleocytoplasmic transport"/>
    <property type="evidence" value="ECO:0007669"/>
    <property type="project" value="TreeGrafter"/>
</dbReference>
<evidence type="ECO:0000256" key="2">
    <source>
        <dbReference type="ARBA" id="ARBA00022614"/>
    </source>
</evidence>
<dbReference type="SMART" id="SM00368">
    <property type="entry name" value="LRR_RI"/>
    <property type="match status" value="9"/>
</dbReference>
<accession>A0A0G4FWK7</accession>
<dbReference type="Gene3D" id="3.80.10.10">
    <property type="entry name" value="Ribonuclease Inhibitor"/>
    <property type="match status" value="3"/>
</dbReference>
<evidence type="ECO:0000313" key="5">
    <source>
        <dbReference type="EMBL" id="CEM19603.1"/>
    </source>
</evidence>
<dbReference type="GO" id="GO:0048471">
    <property type="term" value="C:perinuclear region of cytoplasm"/>
    <property type="evidence" value="ECO:0007669"/>
    <property type="project" value="TreeGrafter"/>
</dbReference>
<dbReference type="GO" id="GO:0031267">
    <property type="term" value="F:small GTPase binding"/>
    <property type="evidence" value="ECO:0007669"/>
    <property type="project" value="TreeGrafter"/>
</dbReference>